<accession>A0A0P5XH32</accession>
<dbReference type="InterPro" id="IPR019770">
    <property type="entry name" value="TIF_eIF_4E_CS"/>
</dbReference>
<evidence type="ECO:0000256" key="6">
    <source>
        <dbReference type="ARBA" id="ARBA00032656"/>
    </source>
</evidence>
<evidence type="ECO:0000313" key="9">
    <source>
        <dbReference type="Proteomes" id="UP000076858"/>
    </source>
</evidence>
<evidence type="ECO:0000313" key="8">
    <source>
        <dbReference type="EMBL" id="KZS11623.1"/>
    </source>
</evidence>
<dbReference type="GO" id="GO:0003743">
    <property type="term" value="F:translation initiation factor activity"/>
    <property type="evidence" value="ECO:0007669"/>
    <property type="project" value="UniProtKB-KW"/>
</dbReference>
<dbReference type="PANTHER" id="PTHR11960:SF8">
    <property type="entry name" value="EUKARYOTIC TRANSLATION INITIATION FACTOR 4E1-RELATED"/>
    <property type="match status" value="1"/>
</dbReference>
<protein>
    <recommendedName>
        <fullName evidence="6">eIF-4F 25 kDa subunit</fullName>
    </recommendedName>
</protein>
<organism evidence="8 9">
    <name type="scientific">Daphnia magna</name>
    <dbReference type="NCBI Taxonomy" id="35525"/>
    <lineage>
        <taxon>Eukaryota</taxon>
        <taxon>Metazoa</taxon>
        <taxon>Ecdysozoa</taxon>
        <taxon>Arthropoda</taxon>
        <taxon>Crustacea</taxon>
        <taxon>Branchiopoda</taxon>
        <taxon>Diplostraca</taxon>
        <taxon>Cladocera</taxon>
        <taxon>Anomopoda</taxon>
        <taxon>Daphniidae</taxon>
        <taxon>Daphnia</taxon>
    </lineage>
</organism>
<dbReference type="GO" id="GO:0000340">
    <property type="term" value="F:RNA 7-methylguanosine cap binding"/>
    <property type="evidence" value="ECO:0007669"/>
    <property type="project" value="TreeGrafter"/>
</dbReference>
<dbReference type="EMBL" id="LRGB01001574">
    <property type="protein sequence ID" value="KZS11623.1"/>
    <property type="molecule type" value="Genomic_DNA"/>
</dbReference>
<reference evidence="8 9" key="1">
    <citation type="submission" date="2016-03" db="EMBL/GenBank/DDBJ databases">
        <title>EvidentialGene: Evidence-directed Construction of Genes on Genomes.</title>
        <authorList>
            <person name="Gilbert D.G."/>
            <person name="Choi J.-H."/>
            <person name="Mockaitis K."/>
            <person name="Colbourne J."/>
            <person name="Pfrender M."/>
        </authorList>
    </citation>
    <scope>NUCLEOTIDE SEQUENCE [LARGE SCALE GENOMIC DNA]</scope>
    <source>
        <strain evidence="8 9">Xinb3</strain>
        <tissue evidence="8">Complete organism</tissue>
    </source>
</reference>
<proteinExistence type="inferred from homology"/>
<evidence type="ECO:0000256" key="2">
    <source>
        <dbReference type="ARBA" id="ARBA00022540"/>
    </source>
</evidence>
<dbReference type="OrthoDB" id="590761at2759"/>
<dbReference type="InterPro" id="IPR023398">
    <property type="entry name" value="TIF_eIF4e-like"/>
</dbReference>
<keyword evidence="3" id="KW-0810">Translation regulation</keyword>
<evidence type="ECO:0000256" key="7">
    <source>
        <dbReference type="RuleBase" id="RU004374"/>
    </source>
</evidence>
<keyword evidence="4 7" id="KW-0694">RNA-binding</keyword>
<evidence type="ECO:0000256" key="5">
    <source>
        <dbReference type="ARBA" id="ARBA00022917"/>
    </source>
</evidence>
<dbReference type="GO" id="GO:0006417">
    <property type="term" value="P:regulation of translation"/>
    <property type="evidence" value="ECO:0007669"/>
    <property type="project" value="UniProtKB-KW"/>
</dbReference>
<sequence length="219" mass="24949">MAADMEELAQTEQTQPSVATQGEGETEETSVDADMLIKHPLQNQWTLWFFKPDRAKGWEENQREVIHFDTIEDFWSTHNHIKSASELSAGCDYSLFKAGIKPMWEDPRNNNGGRWLISLDKKQRSSELDNYWLEVILCLIGEAFEESSEDICGAVVNIRPKGDKLSVWTADCTNRDGIMKIGQKLKERLGIQTRGSIVYEAHNDSMKKSGSVAKFRYTV</sequence>
<evidence type="ECO:0000256" key="4">
    <source>
        <dbReference type="ARBA" id="ARBA00022884"/>
    </source>
</evidence>
<dbReference type="GO" id="GO:0016281">
    <property type="term" value="C:eukaryotic translation initiation factor 4F complex"/>
    <property type="evidence" value="ECO:0007669"/>
    <property type="project" value="TreeGrafter"/>
</dbReference>
<dbReference type="FunFam" id="3.30.760.10:FF:000041">
    <property type="entry name" value="Eukaryotic translation initiation factor 4E"/>
    <property type="match status" value="1"/>
</dbReference>
<keyword evidence="2 7" id="KW-0396">Initiation factor</keyword>
<dbReference type="Proteomes" id="UP000076858">
    <property type="component" value="Unassembled WGS sequence"/>
</dbReference>
<evidence type="ECO:0000256" key="3">
    <source>
        <dbReference type="ARBA" id="ARBA00022845"/>
    </source>
</evidence>
<comment type="similarity">
    <text evidence="1 7">Belongs to the eukaryotic initiation factor 4E family.</text>
</comment>
<dbReference type="PROSITE" id="PS00813">
    <property type="entry name" value="IF4E"/>
    <property type="match status" value="1"/>
</dbReference>
<keyword evidence="9" id="KW-1185">Reference proteome</keyword>
<dbReference type="STRING" id="35525.A0A0P5XH32"/>
<dbReference type="Gene3D" id="3.30.760.10">
    <property type="entry name" value="RNA Cap, Translation Initiation Factor Eif4e"/>
    <property type="match status" value="1"/>
</dbReference>
<evidence type="ECO:0000256" key="1">
    <source>
        <dbReference type="ARBA" id="ARBA00009860"/>
    </source>
</evidence>
<dbReference type="AlphaFoldDB" id="A0A0P5XH32"/>
<dbReference type="Pfam" id="PF01652">
    <property type="entry name" value="IF4E"/>
    <property type="match status" value="1"/>
</dbReference>
<gene>
    <name evidence="8" type="ORF">APZ42_023529</name>
</gene>
<dbReference type="PANTHER" id="PTHR11960">
    <property type="entry name" value="EUKARYOTIC TRANSLATION INITIATION FACTOR 4E RELATED"/>
    <property type="match status" value="1"/>
</dbReference>
<keyword evidence="5 7" id="KW-0648">Protein biosynthesis</keyword>
<name>A0A0P5XH32_9CRUS</name>
<dbReference type="InterPro" id="IPR001040">
    <property type="entry name" value="TIF_eIF_4E"/>
</dbReference>
<comment type="caution">
    <text evidence="8">The sequence shown here is derived from an EMBL/GenBank/DDBJ whole genome shotgun (WGS) entry which is preliminary data.</text>
</comment>
<dbReference type="SUPFAM" id="SSF55418">
    <property type="entry name" value="eIF4e-like"/>
    <property type="match status" value="1"/>
</dbReference>